<dbReference type="AlphaFoldDB" id="A0A0G0L0T7"/>
<proteinExistence type="predicted"/>
<keyword evidence="1" id="KW-0472">Membrane</keyword>
<evidence type="ECO:0000256" key="1">
    <source>
        <dbReference type="SAM" id="Phobius"/>
    </source>
</evidence>
<accession>A0A0G0L0T7</accession>
<evidence type="ECO:0000313" key="2">
    <source>
        <dbReference type="EMBL" id="KKQ46336.1"/>
    </source>
</evidence>
<protein>
    <submittedName>
        <fullName evidence="2">Uncharacterized protein</fullName>
    </submittedName>
</protein>
<keyword evidence="1" id="KW-0812">Transmembrane</keyword>
<dbReference type="EMBL" id="LBTR01000002">
    <property type="protein sequence ID" value="KKQ46336.1"/>
    <property type="molecule type" value="Genomic_DNA"/>
</dbReference>
<dbReference type="Proteomes" id="UP000034603">
    <property type="component" value="Unassembled WGS sequence"/>
</dbReference>
<organism evidence="2 3">
    <name type="scientific">Candidatus Woesebacteria bacterium GW2011_GWA1_37_8</name>
    <dbReference type="NCBI Taxonomy" id="1618546"/>
    <lineage>
        <taxon>Bacteria</taxon>
        <taxon>Candidatus Woeseibacteriota</taxon>
    </lineage>
</organism>
<comment type="caution">
    <text evidence="2">The sequence shown here is derived from an EMBL/GenBank/DDBJ whole genome shotgun (WGS) entry which is preliminary data.</text>
</comment>
<gene>
    <name evidence="2" type="ORF">US62_C0002G0019</name>
</gene>
<feature type="transmembrane region" description="Helical" evidence="1">
    <location>
        <begin position="33"/>
        <end position="52"/>
    </location>
</feature>
<sequence length="90" mass="10369">MLLTKVIFKSFGDQANKEKDPEIRDKQKSKIRTWVSVILIVYLISIVFSLIFSDRLFGTNLKIKLQEAFCRSYPVGSGGKYTTCNTFLNR</sequence>
<keyword evidence="1" id="KW-1133">Transmembrane helix</keyword>
<reference evidence="2 3" key="1">
    <citation type="journal article" date="2015" name="Nature">
        <title>rRNA introns, odd ribosomes, and small enigmatic genomes across a large radiation of phyla.</title>
        <authorList>
            <person name="Brown C.T."/>
            <person name="Hug L.A."/>
            <person name="Thomas B.C."/>
            <person name="Sharon I."/>
            <person name="Castelle C.J."/>
            <person name="Singh A."/>
            <person name="Wilkins M.J."/>
            <person name="Williams K.H."/>
            <person name="Banfield J.F."/>
        </authorList>
    </citation>
    <scope>NUCLEOTIDE SEQUENCE [LARGE SCALE GENOMIC DNA]</scope>
</reference>
<name>A0A0G0L0T7_9BACT</name>
<evidence type="ECO:0000313" key="3">
    <source>
        <dbReference type="Proteomes" id="UP000034603"/>
    </source>
</evidence>